<sequence>MKQEVISMNRPLLKSRGLSTHHIEIFEFILSGKSNREINQMLGYSKKSHVVVDHSRKVMYKLLAMEDLCRKEHIGEVVFPRGYCFWWKGLLLKHQQQLMEIAIKPEYYVNALNDII</sequence>
<protein>
    <submittedName>
        <fullName evidence="1">Uncharacterized protein</fullName>
    </submittedName>
</protein>
<accession>A0A1H2CHT7</accession>
<evidence type="ECO:0000313" key="1">
    <source>
        <dbReference type="EMBL" id="SDT69817.1"/>
    </source>
</evidence>
<gene>
    <name evidence="1" type="ORF">SAMN05216490_5069</name>
</gene>
<keyword evidence="2" id="KW-1185">Reference proteome</keyword>
<dbReference type="EMBL" id="LT629740">
    <property type="protein sequence ID" value="SDT69817.1"/>
    <property type="molecule type" value="Genomic_DNA"/>
</dbReference>
<dbReference type="STRING" id="652787.SAMN05216490_5069"/>
<organism evidence="1 2">
    <name type="scientific">Mucilaginibacter mallensis</name>
    <dbReference type="NCBI Taxonomy" id="652787"/>
    <lineage>
        <taxon>Bacteria</taxon>
        <taxon>Pseudomonadati</taxon>
        <taxon>Bacteroidota</taxon>
        <taxon>Sphingobacteriia</taxon>
        <taxon>Sphingobacteriales</taxon>
        <taxon>Sphingobacteriaceae</taxon>
        <taxon>Mucilaginibacter</taxon>
    </lineage>
</organism>
<dbReference type="RefSeq" id="WP_091380006.1">
    <property type="nucleotide sequence ID" value="NZ_LT629740.1"/>
</dbReference>
<dbReference type="AlphaFoldDB" id="A0A1H2CHT7"/>
<dbReference type="Proteomes" id="UP000199679">
    <property type="component" value="Chromosome I"/>
</dbReference>
<evidence type="ECO:0000313" key="2">
    <source>
        <dbReference type="Proteomes" id="UP000199679"/>
    </source>
</evidence>
<reference evidence="1 2" key="1">
    <citation type="submission" date="2016-10" db="EMBL/GenBank/DDBJ databases">
        <authorList>
            <person name="de Groot N.N."/>
        </authorList>
    </citation>
    <scope>NUCLEOTIDE SEQUENCE [LARGE SCALE GENOMIC DNA]</scope>
    <source>
        <strain evidence="1 2">MP1X4</strain>
    </source>
</reference>
<dbReference type="OrthoDB" id="798034at2"/>
<name>A0A1H2CHT7_MUCMA</name>
<proteinExistence type="predicted"/>